<proteinExistence type="predicted"/>
<organism evidence="1 2">
    <name type="scientific">Orchesella dallaii</name>
    <dbReference type="NCBI Taxonomy" id="48710"/>
    <lineage>
        <taxon>Eukaryota</taxon>
        <taxon>Metazoa</taxon>
        <taxon>Ecdysozoa</taxon>
        <taxon>Arthropoda</taxon>
        <taxon>Hexapoda</taxon>
        <taxon>Collembola</taxon>
        <taxon>Entomobryomorpha</taxon>
        <taxon>Entomobryoidea</taxon>
        <taxon>Orchesellidae</taxon>
        <taxon>Orchesellinae</taxon>
        <taxon>Orchesella</taxon>
    </lineage>
</organism>
<reference evidence="1 2" key="1">
    <citation type="submission" date="2024-08" db="EMBL/GenBank/DDBJ databases">
        <authorList>
            <person name="Cucini C."/>
            <person name="Frati F."/>
        </authorList>
    </citation>
    <scope>NUCLEOTIDE SEQUENCE [LARGE SCALE GENOMIC DNA]</scope>
</reference>
<comment type="caution">
    <text evidence="1">The sequence shown here is derived from an EMBL/GenBank/DDBJ whole genome shotgun (WGS) entry which is preliminary data.</text>
</comment>
<evidence type="ECO:0000313" key="2">
    <source>
        <dbReference type="Proteomes" id="UP001642540"/>
    </source>
</evidence>
<protein>
    <submittedName>
        <fullName evidence="1">Uncharacterized protein</fullName>
    </submittedName>
</protein>
<accession>A0ABP1RXM0</accession>
<dbReference type="InterPro" id="IPR013783">
    <property type="entry name" value="Ig-like_fold"/>
</dbReference>
<keyword evidence="2" id="KW-1185">Reference proteome</keyword>
<dbReference type="Gene3D" id="2.60.40.10">
    <property type="entry name" value="Immunoglobulins"/>
    <property type="match status" value="1"/>
</dbReference>
<evidence type="ECO:0000313" key="1">
    <source>
        <dbReference type="EMBL" id="CAL8138206.1"/>
    </source>
</evidence>
<dbReference type="Proteomes" id="UP001642540">
    <property type="component" value="Unassembled WGS sequence"/>
</dbReference>
<dbReference type="EMBL" id="CAXLJM020000122">
    <property type="protein sequence ID" value="CAL8138206.1"/>
    <property type="molecule type" value="Genomic_DNA"/>
</dbReference>
<gene>
    <name evidence="1" type="ORF">ODALV1_LOCUS27263</name>
</gene>
<sequence length="71" mass="7805">MGYSSGSPILPSFGSSGSFSGRKYLSGGYWDQPFSKPYFENSTKREVTTTVGQTAYLHCRVRNLGDRAVSE</sequence>
<name>A0ABP1RXM0_9HEXA</name>